<feature type="transmembrane region" description="Helical" evidence="1">
    <location>
        <begin position="93"/>
        <end position="120"/>
    </location>
</feature>
<keyword evidence="1" id="KW-0812">Transmembrane</keyword>
<feature type="transmembrane region" description="Helical" evidence="1">
    <location>
        <begin position="297"/>
        <end position="325"/>
    </location>
</feature>
<gene>
    <name evidence="2" type="ORF">B1991_02740</name>
</gene>
<comment type="caution">
    <text evidence="2">The sequence shown here is derived from an EMBL/GenBank/DDBJ whole genome shotgun (WGS) entry which is preliminary data.</text>
</comment>
<keyword evidence="3" id="KW-1185">Reference proteome</keyword>
<dbReference type="EMBL" id="MWIO01000009">
    <property type="protein sequence ID" value="THD09360.1"/>
    <property type="molecule type" value="Genomic_DNA"/>
</dbReference>
<feature type="transmembrane region" description="Helical" evidence="1">
    <location>
        <begin position="367"/>
        <end position="390"/>
    </location>
</feature>
<feature type="transmembrane region" description="Helical" evidence="1">
    <location>
        <begin position="459"/>
        <end position="478"/>
    </location>
</feature>
<feature type="transmembrane region" description="Helical" evidence="1">
    <location>
        <begin position="429"/>
        <end position="447"/>
    </location>
</feature>
<evidence type="ECO:0000256" key="1">
    <source>
        <dbReference type="SAM" id="Phobius"/>
    </source>
</evidence>
<keyword evidence="1" id="KW-0472">Membrane</keyword>
<sequence length="497" mass="52949">MTSFLQLLMLPWMAWSQRMRRIIARTLLVILCLAIAGYVLLRRSAGAGPGLAHGLAVIDCLFWAAVVPRALVLANEARRLRLPVLERAAAISTVSYAVLTIALPAVVVAMLGGSGVVALAELALGAGVGMGYATLPPWLGVWACLAPLLDNHLGAWLPMPAGDPVGFLHWVAPVAAVLWTTIALCWRRAARCDDEASRWLKPLALRWRALSAQGRNGAKLEAELLRRRSSRMQPGVDLRRVGPDYLVRGLRVALGGWGVPQTVASRLRQAGLVLLNVLFAFALLATLRRMSNDQPHAIAYTIVLSMFASTPVVAFALSLFGAVLGPVSADALRARWSRDNAELAVLALLPGLGDAAHAKRALLKASVLPTLLAQAALLAGMLGVALWAHLPGGNAALLLLAQGGGMLATFALSVAALGGTAWHRGWQSLLIIAAIVLMLTTTGAALFRFGDNLLAQRLALSPIFLALWIALLAILLAIGRRGWRAFWCQPHPFLPHG</sequence>
<feature type="transmembrane region" description="Helical" evidence="1">
    <location>
        <begin position="270"/>
        <end position="291"/>
    </location>
</feature>
<evidence type="ECO:0000313" key="2">
    <source>
        <dbReference type="EMBL" id="THD09360.1"/>
    </source>
</evidence>
<keyword evidence="1" id="KW-1133">Transmembrane helix</keyword>
<dbReference type="Proteomes" id="UP000306317">
    <property type="component" value="Unassembled WGS sequence"/>
</dbReference>
<feature type="transmembrane region" description="Helical" evidence="1">
    <location>
        <begin position="396"/>
        <end position="417"/>
    </location>
</feature>
<name>A0A4S3KKZ9_9GAMM</name>
<feature type="transmembrane region" description="Helical" evidence="1">
    <location>
        <begin position="51"/>
        <end position="72"/>
    </location>
</feature>
<accession>A0A4S3KKZ9</accession>
<dbReference type="AlphaFoldDB" id="A0A4S3KKZ9"/>
<protein>
    <submittedName>
        <fullName evidence="2">Uncharacterized protein</fullName>
    </submittedName>
</protein>
<dbReference type="OrthoDB" id="5959274at2"/>
<evidence type="ECO:0000313" key="3">
    <source>
        <dbReference type="Proteomes" id="UP000306317"/>
    </source>
</evidence>
<dbReference type="RefSeq" id="WP_136257179.1">
    <property type="nucleotide sequence ID" value="NZ_MWIO01000009.1"/>
</dbReference>
<proteinExistence type="predicted"/>
<reference evidence="2 3" key="1">
    <citation type="submission" date="2017-02" db="EMBL/GenBank/DDBJ databases">
        <title>Whole genome sequencing of Rhodanobacter lindaniclasticus DSM 17932.</title>
        <authorList>
            <person name="Kumar S."/>
            <person name="Patil P."/>
            <person name="Patil P.B."/>
        </authorList>
    </citation>
    <scope>NUCLEOTIDE SEQUENCE [LARGE SCALE GENOMIC DNA]</scope>
    <source>
        <strain evidence="2 3">DSM 17932</strain>
    </source>
</reference>
<organism evidence="2 3">
    <name type="scientific">Rhodanobacter lindaniclasticus</name>
    <dbReference type="NCBI Taxonomy" id="75310"/>
    <lineage>
        <taxon>Bacteria</taxon>
        <taxon>Pseudomonadati</taxon>
        <taxon>Pseudomonadota</taxon>
        <taxon>Gammaproteobacteria</taxon>
        <taxon>Lysobacterales</taxon>
        <taxon>Rhodanobacteraceae</taxon>
        <taxon>Rhodanobacter</taxon>
    </lineage>
</organism>
<feature type="transmembrane region" description="Helical" evidence="1">
    <location>
        <begin position="167"/>
        <end position="186"/>
    </location>
</feature>